<sequence length="124" mass="14595">TDQNFQQIKMWRRPALVVLYLGVVVAVTYLLELWFWWDNGFTSYQNVNPLRGLSVAQIHSLLELRGVEYTTMLEKTEIVDLLHHSGSVHFGEIMKKSQNIQRILPIEINSKEEYYQQVNKKSEI</sequence>
<accession>A0AAV2PKM7</accession>
<keyword evidence="3" id="KW-1185">Reference proteome</keyword>
<name>A0AAV2PKM7_MEGNR</name>
<protein>
    <recommendedName>
        <fullName evidence="4">Cation-transporting ATPase</fullName>
    </recommendedName>
</protein>
<evidence type="ECO:0000313" key="3">
    <source>
        <dbReference type="Proteomes" id="UP001497623"/>
    </source>
</evidence>
<evidence type="ECO:0000313" key="2">
    <source>
        <dbReference type="EMBL" id="CAL4060454.1"/>
    </source>
</evidence>
<organism evidence="2 3">
    <name type="scientific">Meganyctiphanes norvegica</name>
    <name type="common">Northern krill</name>
    <name type="synonym">Thysanopoda norvegica</name>
    <dbReference type="NCBI Taxonomy" id="48144"/>
    <lineage>
        <taxon>Eukaryota</taxon>
        <taxon>Metazoa</taxon>
        <taxon>Ecdysozoa</taxon>
        <taxon>Arthropoda</taxon>
        <taxon>Crustacea</taxon>
        <taxon>Multicrustacea</taxon>
        <taxon>Malacostraca</taxon>
        <taxon>Eumalacostraca</taxon>
        <taxon>Eucarida</taxon>
        <taxon>Euphausiacea</taxon>
        <taxon>Euphausiidae</taxon>
        <taxon>Meganyctiphanes</taxon>
    </lineage>
</organism>
<keyword evidence="1" id="KW-1133">Transmembrane helix</keyword>
<dbReference type="Proteomes" id="UP001497623">
    <property type="component" value="Unassembled WGS sequence"/>
</dbReference>
<keyword evidence="1" id="KW-0472">Membrane</keyword>
<feature type="transmembrane region" description="Helical" evidence="1">
    <location>
        <begin position="15"/>
        <end position="37"/>
    </location>
</feature>
<comment type="caution">
    <text evidence="2">The sequence shown here is derived from an EMBL/GenBank/DDBJ whole genome shotgun (WGS) entry which is preliminary data.</text>
</comment>
<proteinExistence type="predicted"/>
<gene>
    <name evidence="2" type="ORF">MNOR_LOCUS1382</name>
</gene>
<keyword evidence="1" id="KW-0812">Transmembrane</keyword>
<dbReference type="EMBL" id="CAXKWB010000366">
    <property type="protein sequence ID" value="CAL4060454.1"/>
    <property type="molecule type" value="Genomic_DNA"/>
</dbReference>
<evidence type="ECO:0008006" key="4">
    <source>
        <dbReference type="Google" id="ProtNLM"/>
    </source>
</evidence>
<feature type="non-terminal residue" evidence="2">
    <location>
        <position position="1"/>
    </location>
</feature>
<reference evidence="2 3" key="1">
    <citation type="submission" date="2024-05" db="EMBL/GenBank/DDBJ databases">
        <authorList>
            <person name="Wallberg A."/>
        </authorList>
    </citation>
    <scope>NUCLEOTIDE SEQUENCE [LARGE SCALE GENOMIC DNA]</scope>
</reference>
<dbReference type="AlphaFoldDB" id="A0AAV2PKM7"/>
<evidence type="ECO:0000256" key="1">
    <source>
        <dbReference type="SAM" id="Phobius"/>
    </source>
</evidence>